<reference evidence="3 4" key="1">
    <citation type="submission" date="2016-10" db="EMBL/GenBank/DDBJ databases">
        <authorList>
            <person name="de Groot N.N."/>
        </authorList>
    </citation>
    <scope>NUCLEOTIDE SEQUENCE [LARGE SCALE GENOMIC DNA]</scope>
    <source>
        <strain evidence="3 4">DSM 20475</strain>
    </source>
</reference>
<protein>
    <submittedName>
        <fullName evidence="3">Biotin-requiring enzyme</fullName>
    </submittedName>
</protein>
<dbReference type="Proteomes" id="UP000198995">
    <property type="component" value="Unassembled WGS sequence"/>
</dbReference>
<evidence type="ECO:0000313" key="3">
    <source>
        <dbReference type="EMBL" id="SDE05508.1"/>
    </source>
</evidence>
<organism evidence="3 4">
    <name type="scientific">Peptococcus niger</name>
    <dbReference type="NCBI Taxonomy" id="2741"/>
    <lineage>
        <taxon>Bacteria</taxon>
        <taxon>Bacillati</taxon>
        <taxon>Bacillota</taxon>
        <taxon>Clostridia</taxon>
        <taxon>Eubacteriales</taxon>
        <taxon>Peptococcaceae</taxon>
        <taxon>Peptococcus</taxon>
    </lineage>
</organism>
<dbReference type="EMBL" id="FNAF01000015">
    <property type="protein sequence ID" value="SDE05508.1"/>
    <property type="molecule type" value="Genomic_DNA"/>
</dbReference>
<name>A0A1G6ZS45_PEPNI</name>
<dbReference type="PROSITE" id="PS50968">
    <property type="entry name" value="BIOTINYL_LIPOYL"/>
    <property type="match status" value="1"/>
</dbReference>
<gene>
    <name evidence="3" type="ORF">SAMN04489866_11514</name>
</gene>
<sequence>MTTLQMPQLSDDMTEALLCAWLVDEGAHFSAGEALYEVETDKVVAQIEADHAGTLLRQLAEAGEPVPCGADVAEVRYDDR</sequence>
<dbReference type="AlphaFoldDB" id="A0A1G6ZS45"/>
<accession>A0A1G6ZS45</accession>
<dbReference type="OrthoDB" id="9805770at2"/>
<dbReference type="InterPro" id="IPR045257">
    <property type="entry name" value="E2/Pdx1"/>
</dbReference>
<dbReference type="CDD" id="cd06849">
    <property type="entry name" value="lipoyl_domain"/>
    <property type="match status" value="1"/>
</dbReference>
<dbReference type="Pfam" id="PF00364">
    <property type="entry name" value="Biotin_lipoyl"/>
    <property type="match status" value="1"/>
</dbReference>
<dbReference type="GO" id="GO:0045254">
    <property type="term" value="C:pyruvate dehydrogenase complex"/>
    <property type="evidence" value="ECO:0007669"/>
    <property type="project" value="InterPro"/>
</dbReference>
<dbReference type="PROSITE" id="PS00189">
    <property type="entry name" value="LIPOYL"/>
    <property type="match status" value="1"/>
</dbReference>
<evidence type="ECO:0000259" key="2">
    <source>
        <dbReference type="PROSITE" id="PS50968"/>
    </source>
</evidence>
<dbReference type="PANTHER" id="PTHR23151:SF90">
    <property type="entry name" value="DIHYDROLIPOYLLYSINE-RESIDUE ACETYLTRANSFERASE COMPONENT OF PYRUVATE DEHYDROGENASE COMPLEX, MITOCHONDRIAL-RELATED"/>
    <property type="match status" value="1"/>
</dbReference>
<feature type="domain" description="Lipoyl-binding" evidence="2">
    <location>
        <begin position="1"/>
        <end position="76"/>
    </location>
</feature>
<evidence type="ECO:0000256" key="1">
    <source>
        <dbReference type="ARBA" id="ARBA00022823"/>
    </source>
</evidence>
<dbReference type="InterPro" id="IPR011053">
    <property type="entry name" value="Single_hybrid_motif"/>
</dbReference>
<dbReference type="PANTHER" id="PTHR23151">
    <property type="entry name" value="DIHYDROLIPOAMIDE ACETYL/SUCCINYL-TRANSFERASE-RELATED"/>
    <property type="match status" value="1"/>
</dbReference>
<evidence type="ECO:0000313" key="4">
    <source>
        <dbReference type="Proteomes" id="UP000198995"/>
    </source>
</evidence>
<dbReference type="Gene3D" id="2.40.50.100">
    <property type="match status" value="1"/>
</dbReference>
<dbReference type="GO" id="GO:0006086">
    <property type="term" value="P:pyruvate decarboxylation to acetyl-CoA"/>
    <property type="evidence" value="ECO:0007669"/>
    <property type="project" value="InterPro"/>
</dbReference>
<dbReference type="STRING" id="2741.SAMN04489866_11514"/>
<dbReference type="InterPro" id="IPR003016">
    <property type="entry name" value="2-oxoA_DH_lipoyl-BS"/>
</dbReference>
<dbReference type="SUPFAM" id="SSF51230">
    <property type="entry name" value="Single hybrid motif"/>
    <property type="match status" value="1"/>
</dbReference>
<dbReference type="InterPro" id="IPR000089">
    <property type="entry name" value="Biotin_lipoyl"/>
</dbReference>
<dbReference type="RefSeq" id="WP_091792334.1">
    <property type="nucleotide sequence ID" value="NZ_FNAF01000015.1"/>
</dbReference>
<keyword evidence="4" id="KW-1185">Reference proteome</keyword>
<proteinExistence type="predicted"/>
<keyword evidence="1" id="KW-0450">Lipoyl</keyword>